<keyword evidence="1 3" id="KW-0853">WD repeat</keyword>
<feature type="repeat" description="WD" evidence="3">
    <location>
        <begin position="100"/>
        <end position="141"/>
    </location>
</feature>
<organism evidence="5">
    <name type="scientific">Micromonas pusilla</name>
    <name type="common">Picoplanktonic green alga</name>
    <name type="synonym">Chromulina pusilla</name>
    <dbReference type="NCBI Taxonomy" id="38833"/>
    <lineage>
        <taxon>Eukaryota</taxon>
        <taxon>Viridiplantae</taxon>
        <taxon>Chlorophyta</taxon>
        <taxon>Mamiellophyceae</taxon>
        <taxon>Mamiellales</taxon>
        <taxon>Mamiellaceae</taxon>
        <taxon>Micromonas</taxon>
    </lineage>
</organism>
<gene>
    <name evidence="5" type="ORF">MSP1401_LOCUS8126</name>
</gene>
<accession>A0A7S0GT23</accession>
<dbReference type="InterPro" id="IPR001680">
    <property type="entry name" value="WD40_rpt"/>
</dbReference>
<name>A0A7S0GT23_MICPS</name>
<feature type="repeat" description="WD" evidence="3">
    <location>
        <begin position="142"/>
        <end position="185"/>
    </location>
</feature>
<evidence type="ECO:0000256" key="2">
    <source>
        <dbReference type="ARBA" id="ARBA00022737"/>
    </source>
</evidence>
<dbReference type="PRINTS" id="PR00320">
    <property type="entry name" value="GPROTEINBRPT"/>
</dbReference>
<dbReference type="InterPro" id="IPR020472">
    <property type="entry name" value="WD40_PAC1"/>
</dbReference>
<sequence>MAHVQAQPRKTYAAASSLEVFHTGGPVRLSPDGTLVATACVEAVNIVEVATGKVVHALEGDTEPITALAWSRDGSLVFSASRSMRCTVWDARTGRSVRTFKAHATPVLFMGVDPTGTLLVTTSADRTARVWDVAKGFCTHVFRGHAAMVTVAAFHPDPRRLELYTGAHDGEIRVWSLRDRACVGSMKAHTSSVTALAVPMAAAGGKDVLLSSARDRVVHQWDLKTHKRTATVPTHEACEGMTPLDPATASRVIGAEEAESKPDAVYFATAGDKGVVRVWRVGSGKPITESVSLRHGTSGGGAHAGQVQDEAADDAAAAVAALDGTEILGIEFRVAVTPPEGAERPEGDASEVSERRGEEDAETSALETRAGAQEGAAAKKRARIAASAGS</sequence>
<dbReference type="PANTHER" id="PTHR19879:SF9">
    <property type="entry name" value="TRANSCRIPTION INITIATION FACTOR TFIID SUBUNIT 5"/>
    <property type="match status" value="1"/>
</dbReference>
<reference evidence="5" key="1">
    <citation type="submission" date="2021-01" db="EMBL/GenBank/DDBJ databases">
        <authorList>
            <person name="Corre E."/>
            <person name="Pelletier E."/>
            <person name="Niang G."/>
            <person name="Scheremetjew M."/>
            <person name="Finn R."/>
            <person name="Kale V."/>
            <person name="Holt S."/>
            <person name="Cochrane G."/>
            <person name="Meng A."/>
            <person name="Brown T."/>
            <person name="Cohen L."/>
        </authorList>
    </citation>
    <scope>NUCLEOTIDE SEQUENCE</scope>
    <source>
        <strain evidence="5">CCAC1681</strain>
    </source>
</reference>
<dbReference type="EMBL" id="HBEN01009807">
    <property type="protein sequence ID" value="CAD8443826.1"/>
    <property type="molecule type" value="Transcribed_RNA"/>
</dbReference>
<dbReference type="InterPro" id="IPR019775">
    <property type="entry name" value="WD40_repeat_CS"/>
</dbReference>
<feature type="repeat" description="WD" evidence="3">
    <location>
        <begin position="58"/>
        <end position="99"/>
    </location>
</feature>
<dbReference type="PROSITE" id="PS50082">
    <property type="entry name" value="WD_REPEATS_2"/>
    <property type="match status" value="4"/>
</dbReference>
<dbReference type="PROSITE" id="PS50294">
    <property type="entry name" value="WD_REPEATS_REGION"/>
    <property type="match status" value="3"/>
</dbReference>
<keyword evidence="2" id="KW-0677">Repeat</keyword>
<evidence type="ECO:0000256" key="4">
    <source>
        <dbReference type="SAM" id="MobiDB-lite"/>
    </source>
</evidence>
<dbReference type="InterPro" id="IPR015943">
    <property type="entry name" value="WD40/YVTN_repeat-like_dom_sf"/>
</dbReference>
<dbReference type="InterPro" id="IPR036322">
    <property type="entry name" value="WD40_repeat_dom_sf"/>
</dbReference>
<feature type="repeat" description="WD" evidence="3">
    <location>
        <begin position="186"/>
        <end position="231"/>
    </location>
</feature>
<dbReference type="PANTHER" id="PTHR19879">
    <property type="entry name" value="TRANSCRIPTION INITIATION FACTOR TFIID"/>
    <property type="match status" value="1"/>
</dbReference>
<proteinExistence type="predicted"/>
<dbReference type="Gene3D" id="2.130.10.10">
    <property type="entry name" value="YVTN repeat-like/Quinoprotein amine dehydrogenase"/>
    <property type="match status" value="2"/>
</dbReference>
<dbReference type="AlphaFoldDB" id="A0A7S0GT23"/>
<dbReference type="SUPFAM" id="SSF50978">
    <property type="entry name" value="WD40 repeat-like"/>
    <property type="match status" value="1"/>
</dbReference>
<feature type="compositionally biased region" description="Basic and acidic residues" evidence="4">
    <location>
        <begin position="341"/>
        <end position="358"/>
    </location>
</feature>
<dbReference type="CDD" id="cd00200">
    <property type="entry name" value="WD40"/>
    <property type="match status" value="1"/>
</dbReference>
<dbReference type="Pfam" id="PF00400">
    <property type="entry name" value="WD40"/>
    <property type="match status" value="4"/>
</dbReference>
<evidence type="ECO:0000313" key="5">
    <source>
        <dbReference type="EMBL" id="CAD8443826.1"/>
    </source>
</evidence>
<dbReference type="SMART" id="SM00320">
    <property type="entry name" value="WD40"/>
    <property type="match status" value="5"/>
</dbReference>
<dbReference type="PROSITE" id="PS00678">
    <property type="entry name" value="WD_REPEATS_1"/>
    <property type="match status" value="1"/>
</dbReference>
<protein>
    <submittedName>
        <fullName evidence="5">Uncharacterized protein</fullName>
    </submittedName>
</protein>
<feature type="region of interest" description="Disordered" evidence="4">
    <location>
        <begin position="338"/>
        <end position="390"/>
    </location>
</feature>
<evidence type="ECO:0000256" key="3">
    <source>
        <dbReference type="PROSITE-ProRule" id="PRU00221"/>
    </source>
</evidence>
<evidence type="ECO:0000256" key="1">
    <source>
        <dbReference type="ARBA" id="ARBA00022574"/>
    </source>
</evidence>